<proteinExistence type="predicted"/>
<reference evidence="2" key="2">
    <citation type="journal article" date="2010" name="Genome Res.">
        <title>Population genomic sequencing of Coccidioides fungi reveals recent hybridization and transposon control.</title>
        <authorList>
            <person name="Neafsey D.E."/>
            <person name="Barker B.M."/>
            <person name="Sharpton T.J."/>
            <person name="Stajich J.E."/>
            <person name="Park D.J."/>
            <person name="Whiston E."/>
            <person name="Hung C.-Y."/>
            <person name="McMahan C."/>
            <person name="White J."/>
            <person name="Sykes S."/>
            <person name="Heiman D."/>
            <person name="Young S."/>
            <person name="Zeng Q."/>
            <person name="Abouelleil A."/>
            <person name="Aftuck L."/>
            <person name="Bessette D."/>
            <person name="Brown A."/>
            <person name="FitzGerald M."/>
            <person name="Lui A."/>
            <person name="Macdonald J.P."/>
            <person name="Priest M."/>
            <person name="Orbach M.J."/>
            <person name="Galgiani J.N."/>
            <person name="Kirkland T.N."/>
            <person name="Cole G.T."/>
            <person name="Birren B.W."/>
            <person name="Henn M.R."/>
            <person name="Taylor J.W."/>
            <person name="Rounsley S.D."/>
        </authorList>
    </citation>
    <scope>GENOME REANNOTATION</scope>
    <source>
        <strain evidence="2">RS</strain>
    </source>
</reference>
<dbReference type="AlphaFoldDB" id="J3K2Y4"/>
<accession>J3K2Y4</accession>
<protein>
    <submittedName>
        <fullName evidence="1">Uncharacterized protein</fullName>
    </submittedName>
</protein>
<dbReference type="KEGG" id="cim:CIMG_09702"/>
<dbReference type="InParanoid" id="J3K2Y4"/>
<dbReference type="Proteomes" id="UP000001261">
    <property type="component" value="Unassembled WGS sequence"/>
</dbReference>
<organism evidence="1 2">
    <name type="scientific">Coccidioides immitis (strain RS)</name>
    <name type="common">Valley fever fungus</name>
    <dbReference type="NCBI Taxonomy" id="246410"/>
    <lineage>
        <taxon>Eukaryota</taxon>
        <taxon>Fungi</taxon>
        <taxon>Dikarya</taxon>
        <taxon>Ascomycota</taxon>
        <taxon>Pezizomycotina</taxon>
        <taxon>Eurotiomycetes</taxon>
        <taxon>Eurotiomycetidae</taxon>
        <taxon>Onygenales</taxon>
        <taxon>Onygenaceae</taxon>
        <taxon>Coccidioides</taxon>
    </lineage>
</organism>
<keyword evidence="2" id="KW-1185">Reference proteome</keyword>
<evidence type="ECO:0000313" key="2">
    <source>
        <dbReference type="Proteomes" id="UP000001261"/>
    </source>
</evidence>
<dbReference type="VEuPathDB" id="FungiDB:CIMG_09702"/>
<name>J3K2Y4_COCIM</name>
<sequence>MIEATTLNGIARQAFRAGNRSGSSPGQAVAKTKGPREQICWLKDEGNIPLSLGRWFSIYLCELREYTFHPHRREGFGHNYESQVSAFQPELIGADIREPKQPNTEARLCFTN</sequence>
<dbReference type="EMBL" id="GG704912">
    <property type="protein sequence ID" value="EAS28498.3"/>
    <property type="molecule type" value="Genomic_DNA"/>
</dbReference>
<dbReference type="RefSeq" id="XP_001240081.2">
    <property type="nucleotide sequence ID" value="XM_001240080.2"/>
</dbReference>
<dbReference type="GeneID" id="4559178"/>
<gene>
    <name evidence="1" type="ORF">CIMG_09702</name>
</gene>
<reference evidence="2" key="1">
    <citation type="journal article" date="2009" name="Genome Res.">
        <title>Comparative genomic analyses of the human fungal pathogens Coccidioides and their relatives.</title>
        <authorList>
            <person name="Sharpton T.J."/>
            <person name="Stajich J.E."/>
            <person name="Rounsley S.D."/>
            <person name="Gardner M.J."/>
            <person name="Wortman J.R."/>
            <person name="Jordar V.S."/>
            <person name="Maiti R."/>
            <person name="Kodira C.D."/>
            <person name="Neafsey D.E."/>
            <person name="Zeng Q."/>
            <person name="Hung C.-Y."/>
            <person name="McMahan C."/>
            <person name="Muszewska A."/>
            <person name="Grynberg M."/>
            <person name="Mandel M.A."/>
            <person name="Kellner E.M."/>
            <person name="Barker B.M."/>
            <person name="Galgiani J.N."/>
            <person name="Orbach M.J."/>
            <person name="Kirkland T.N."/>
            <person name="Cole G.T."/>
            <person name="Henn M.R."/>
            <person name="Birren B.W."/>
            <person name="Taylor J.W."/>
        </authorList>
    </citation>
    <scope>NUCLEOTIDE SEQUENCE [LARGE SCALE GENOMIC DNA]</scope>
    <source>
        <strain evidence="2">RS</strain>
    </source>
</reference>
<evidence type="ECO:0000313" key="1">
    <source>
        <dbReference type="EMBL" id="EAS28498.3"/>
    </source>
</evidence>